<protein>
    <submittedName>
        <fullName evidence="3">PBP4 family serine-type D-alanyl-D-alanine carboxypeptidase</fullName>
    </submittedName>
</protein>
<evidence type="ECO:0000256" key="2">
    <source>
        <dbReference type="ARBA" id="ARBA00022801"/>
    </source>
</evidence>
<dbReference type="GO" id="GO:0006508">
    <property type="term" value="P:proteolysis"/>
    <property type="evidence" value="ECO:0007669"/>
    <property type="project" value="InterPro"/>
</dbReference>
<dbReference type="EMBL" id="JAMZEB010000002">
    <property type="protein sequence ID" value="MCP2358388.1"/>
    <property type="molecule type" value="Genomic_DNA"/>
</dbReference>
<dbReference type="Proteomes" id="UP001139648">
    <property type="component" value="Unassembled WGS sequence"/>
</dbReference>
<dbReference type="RefSeq" id="WP_253745468.1">
    <property type="nucleotide sequence ID" value="NZ_BAABKA010000054.1"/>
</dbReference>
<dbReference type="SUPFAM" id="SSF56601">
    <property type="entry name" value="beta-lactamase/transpeptidase-like"/>
    <property type="match status" value="1"/>
</dbReference>
<dbReference type="InterPro" id="IPR000667">
    <property type="entry name" value="Peptidase_S13"/>
</dbReference>
<dbReference type="Gene3D" id="3.50.80.20">
    <property type="entry name" value="D-Ala-D-Ala carboxypeptidase C, peptidase S13"/>
    <property type="match status" value="1"/>
</dbReference>
<gene>
    <name evidence="3" type="ORF">HD597_005408</name>
</gene>
<evidence type="ECO:0000256" key="1">
    <source>
        <dbReference type="ARBA" id="ARBA00006096"/>
    </source>
</evidence>
<dbReference type="PROSITE" id="PS51318">
    <property type="entry name" value="TAT"/>
    <property type="match status" value="1"/>
</dbReference>
<dbReference type="PANTHER" id="PTHR30023:SF0">
    <property type="entry name" value="PENICILLIN-SENSITIVE CARBOXYPEPTIDASE A"/>
    <property type="match status" value="1"/>
</dbReference>
<dbReference type="GO" id="GO:0004185">
    <property type="term" value="F:serine-type carboxypeptidase activity"/>
    <property type="evidence" value="ECO:0007669"/>
    <property type="project" value="InterPro"/>
</dbReference>
<evidence type="ECO:0000313" key="3">
    <source>
        <dbReference type="EMBL" id="MCP2358388.1"/>
    </source>
</evidence>
<evidence type="ECO:0000313" key="4">
    <source>
        <dbReference type="Proteomes" id="UP001139648"/>
    </source>
</evidence>
<dbReference type="GO" id="GO:0000270">
    <property type="term" value="P:peptidoglycan metabolic process"/>
    <property type="evidence" value="ECO:0007669"/>
    <property type="project" value="TreeGrafter"/>
</dbReference>
<comment type="caution">
    <text evidence="3">The sequence shown here is derived from an EMBL/GenBank/DDBJ whole genome shotgun (WGS) entry which is preliminary data.</text>
</comment>
<keyword evidence="3" id="KW-0121">Carboxypeptidase</keyword>
<proteinExistence type="inferred from homology"/>
<dbReference type="Pfam" id="PF02113">
    <property type="entry name" value="Peptidase_S13"/>
    <property type="match status" value="1"/>
</dbReference>
<dbReference type="AlphaFoldDB" id="A0A9X2K2V0"/>
<keyword evidence="2" id="KW-0378">Hydrolase</keyword>
<dbReference type="Gene3D" id="3.40.710.10">
    <property type="entry name" value="DD-peptidase/beta-lactamase superfamily"/>
    <property type="match status" value="1"/>
</dbReference>
<keyword evidence="3" id="KW-0645">Protease</keyword>
<comment type="similarity">
    <text evidence="1">Belongs to the peptidase S13 family.</text>
</comment>
<organism evidence="3 4">
    <name type="scientific">Nonomuraea thailandensis</name>
    <dbReference type="NCBI Taxonomy" id="1188745"/>
    <lineage>
        <taxon>Bacteria</taxon>
        <taxon>Bacillati</taxon>
        <taxon>Actinomycetota</taxon>
        <taxon>Actinomycetes</taxon>
        <taxon>Streptosporangiales</taxon>
        <taxon>Streptosporangiaceae</taxon>
        <taxon>Nonomuraea</taxon>
    </lineage>
</organism>
<name>A0A9X2K2V0_9ACTN</name>
<dbReference type="InterPro" id="IPR012338">
    <property type="entry name" value="Beta-lactam/transpept-like"/>
</dbReference>
<dbReference type="InterPro" id="IPR006311">
    <property type="entry name" value="TAT_signal"/>
</dbReference>
<keyword evidence="4" id="KW-1185">Reference proteome</keyword>
<reference evidence="3" key="1">
    <citation type="submission" date="2022-06" db="EMBL/GenBank/DDBJ databases">
        <title>Sequencing the genomes of 1000 actinobacteria strains.</title>
        <authorList>
            <person name="Klenk H.-P."/>
        </authorList>
    </citation>
    <scope>NUCLEOTIDE SEQUENCE</scope>
    <source>
        <strain evidence="3">DSM 46694</strain>
    </source>
</reference>
<dbReference type="PANTHER" id="PTHR30023">
    <property type="entry name" value="D-ALANYL-D-ALANINE CARBOXYPEPTIDASE"/>
    <property type="match status" value="1"/>
</dbReference>
<sequence length="391" mass="41143">MPHHTNAGDSDQPSFSPLSRRSVLGLLGAVPLAAAAVSAARPAHAAARATAAGSAPNTALAAKIEQIMARPEFQGAQWGAEFFAPDSKESIYELNAEKLFVAGSSSKVFVGGTAMLALGADRRLATRVYRTGPVRGGVLKGDLVLVAGGNLLLSGRLRRDGSLRLPEADHTYSTTPGAVPIGGDPLQELRGLAAQIARSGVKRVEGRVLVDTSLFREGSEKLANNITATISPIMVNDNVVDVTVEPGPGSGRPAVLRISPNTDYVQIVNQVRTIAAADAASARPLTFTGDERRADGTRTVTLTGDIPAGSQGLFRAYFVPEPAVFAAFLFTEVLHRAGVRVLEKKAGTGERKLIAQYAGPALPQQLKPMLKVSSNLHTETFPLPDGGHRRR</sequence>
<accession>A0A9X2K2V0</accession>